<evidence type="ECO:0000313" key="14">
    <source>
        <dbReference type="Proteomes" id="UP000559256"/>
    </source>
</evidence>
<dbReference type="InterPro" id="IPR000092">
    <property type="entry name" value="Polyprenyl_synt"/>
</dbReference>
<dbReference type="GO" id="GO:0004337">
    <property type="term" value="F:(2E,6E)-farnesyl diphosphate synthase activity"/>
    <property type="evidence" value="ECO:0007669"/>
    <property type="project" value="UniProtKB-EC"/>
</dbReference>
<evidence type="ECO:0000256" key="10">
    <source>
        <dbReference type="ARBA" id="ARBA00032873"/>
    </source>
</evidence>
<gene>
    <name evidence="13" type="ORF">D9758_016918</name>
</gene>
<feature type="region of interest" description="Disordered" evidence="11">
    <location>
        <begin position="80"/>
        <end position="107"/>
    </location>
</feature>
<dbReference type="EC" id="2.5.1.1" evidence="3"/>
<dbReference type="Pfam" id="PF00348">
    <property type="entry name" value="polyprenyl_synt"/>
    <property type="match status" value="2"/>
</dbReference>
<dbReference type="PROSITE" id="PS00444">
    <property type="entry name" value="POLYPRENYL_SYNTHASE_2"/>
    <property type="match status" value="1"/>
</dbReference>
<name>A0A8H5FN09_9AGAR</name>
<evidence type="ECO:0000256" key="12">
    <source>
        <dbReference type="SAM" id="Phobius"/>
    </source>
</evidence>
<proteinExistence type="predicted"/>
<keyword evidence="14" id="KW-1185">Reference proteome</keyword>
<dbReference type="SUPFAM" id="SSF48576">
    <property type="entry name" value="Terpenoid synthases"/>
    <property type="match status" value="1"/>
</dbReference>
<keyword evidence="12" id="KW-0472">Membrane</keyword>
<feature type="transmembrane region" description="Helical" evidence="12">
    <location>
        <begin position="49"/>
        <end position="71"/>
    </location>
</feature>
<dbReference type="PANTHER" id="PTHR11525:SF0">
    <property type="entry name" value="FARNESYL PYROPHOSPHATE SYNTHASE"/>
    <property type="match status" value="1"/>
</dbReference>
<evidence type="ECO:0000256" key="3">
    <source>
        <dbReference type="ARBA" id="ARBA00012833"/>
    </source>
</evidence>
<keyword evidence="6" id="KW-0460">Magnesium</keyword>
<reference evidence="13 14" key="1">
    <citation type="journal article" date="2020" name="ISME J.">
        <title>Uncovering the hidden diversity of litter-decomposition mechanisms in mushroom-forming fungi.</title>
        <authorList>
            <person name="Floudas D."/>
            <person name="Bentzer J."/>
            <person name="Ahren D."/>
            <person name="Johansson T."/>
            <person name="Persson P."/>
            <person name="Tunlid A."/>
        </authorList>
    </citation>
    <scope>NUCLEOTIDE SEQUENCE [LARGE SCALE GENOMIC DNA]</scope>
    <source>
        <strain evidence="13 14">CBS 291.85</strain>
    </source>
</reference>
<dbReference type="InterPro" id="IPR033749">
    <property type="entry name" value="Polyprenyl_synt_CS"/>
</dbReference>
<evidence type="ECO:0000256" key="7">
    <source>
        <dbReference type="ARBA" id="ARBA00032380"/>
    </source>
</evidence>
<sequence length="155" mass="16972">MQCTGQPYCVDLLEIFHKTTFQTELGQLIDLISAPEDHVDLSKFSLEKLSLIVIYKTTFYSFYLPVALAMLMSPASRCPKSLTPTPASPNPSPQPSLVSSSVPPSQSNISISPPYITALQILIPLGEYFQIQDDFLDFSGLSSEIGKVGTQKPKS</sequence>
<dbReference type="GO" id="GO:0005737">
    <property type="term" value="C:cytoplasm"/>
    <property type="evidence" value="ECO:0007669"/>
    <property type="project" value="TreeGrafter"/>
</dbReference>
<dbReference type="OrthoDB" id="10257492at2759"/>
<comment type="caution">
    <text evidence="13">The sequence shown here is derived from an EMBL/GenBank/DDBJ whole genome shotgun (WGS) entry which is preliminary data.</text>
</comment>
<dbReference type="Proteomes" id="UP000559256">
    <property type="component" value="Unassembled WGS sequence"/>
</dbReference>
<dbReference type="EC" id="2.5.1.10" evidence="2"/>
<dbReference type="InterPro" id="IPR008949">
    <property type="entry name" value="Isoprenoid_synthase_dom_sf"/>
</dbReference>
<evidence type="ECO:0000256" key="11">
    <source>
        <dbReference type="SAM" id="MobiDB-lite"/>
    </source>
</evidence>
<evidence type="ECO:0000256" key="6">
    <source>
        <dbReference type="ARBA" id="ARBA00022842"/>
    </source>
</evidence>
<keyword evidence="12" id="KW-1133">Transmembrane helix</keyword>
<dbReference type="InterPro" id="IPR039702">
    <property type="entry name" value="FPS1-like"/>
</dbReference>
<evidence type="ECO:0000256" key="4">
    <source>
        <dbReference type="ARBA" id="ARBA00022679"/>
    </source>
</evidence>
<feature type="compositionally biased region" description="Low complexity" evidence="11">
    <location>
        <begin position="95"/>
        <end position="107"/>
    </location>
</feature>
<evidence type="ECO:0000313" key="13">
    <source>
        <dbReference type="EMBL" id="KAF5343195.1"/>
    </source>
</evidence>
<dbReference type="EMBL" id="JAACJM010000146">
    <property type="protein sequence ID" value="KAF5343195.1"/>
    <property type="molecule type" value="Genomic_DNA"/>
</dbReference>
<protein>
    <recommendedName>
        <fullName evidence="10">(2E,6E)-farnesyl diphosphate synthase</fullName>
        <ecNumber evidence="3">2.5.1.1</ecNumber>
        <ecNumber evidence="2">2.5.1.10</ecNumber>
    </recommendedName>
    <alternativeName>
        <fullName evidence="9">Dimethylallyltranstransferase</fullName>
    </alternativeName>
    <alternativeName>
        <fullName evidence="8">Farnesyl diphosphate synthase</fullName>
    </alternativeName>
    <alternativeName>
        <fullName evidence="7">Geranyltranstransferase</fullName>
    </alternativeName>
</protein>
<keyword evidence="5" id="KW-0479">Metal-binding</keyword>
<dbReference type="Gene3D" id="1.10.600.10">
    <property type="entry name" value="Farnesyl Diphosphate Synthase"/>
    <property type="match status" value="1"/>
</dbReference>
<evidence type="ECO:0000256" key="1">
    <source>
        <dbReference type="ARBA" id="ARBA00001946"/>
    </source>
</evidence>
<dbReference type="AlphaFoldDB" id="A0A8H5FN09"/>
<evidence type="ECO:0000256" key="8">
    <source>
        <dbReference type="ARBA" id="ARBA00032424"/>
    </source>
</evidence>
<comment type="cofactor">
    <cofactor evidence="1">
        <name>Mg(2+)</name>
        <dbReference type="ChEBI" id="CHEBI:18420"/>
    </cofactor>
</comment>
<organism evidence="13 14">
    <name type="scientific">Tetrapyrgos nigripes</name>
    <dbReference type="NCBI Taxonomy" id="182062"/>
    <lineage>
        <taxon>Eukaryota</taxon>
        <taxon>Fungi</taxon>
        <taxon>Dikarya</taxon>
        <taxon>Basidiomycota</taxon>
        <taxon>Agaricomycotina</taxon>
        <taxon>Agaricomycetes</taxon>
        <taxon>Agaricomycetidae</taxon>
        <taxon>Agaricales</taxon>
        <taxon>Marasmiineae</taxon>
        <taxon>Marasmiaceae</taxon>
        <taxon>Tetrapyrgos</taxon>
    </lineage>
</organism>
<evidence type="ECO:0000256" key="5">
    <source>
        <dbReference type="ARBA" id="ARBA00022723"/>
    </source>
</evidence>
<dbReference type="GO" id="GO:0045337">
    <property type="term" value="P:farnesyl diphosphate biosynthetic process"/>
    <property type="evidence" value="ECO:0007669"/>
    <property type="project" value="TreeGrafter"/>
</dbReference>
<evidence type="ECO:0000256" key="2">
    <source>
        <dbReference type="ARBA" id="ARBA00012439"/>
    </source>
</evidence>
<dbReference type="GO" id="GO:0046872">
    <property type="term" value="F:metal ion binding"/>
    <property type="evidence" value="ECO:0007669"/>
    <property type="project" value="UniProtKB-KW"/>
</dbReference>
<keyword evidence="12" id="KW-0812">Transmembrane</keyword>
<keyword evidence="4" id="KW-0808">Transferase</keyword>
<evidence type="ECO:0000256" key="9">
    <source>
        <dbReference type="ARBA" id="ARBA00032448"/>
    </source>
</evidence>
<dbReference type="GO" id="GO:0004161">
    <property type="term" value="F:dimethylallyltranstransferase activity"/>
    <property type="evidence" value="ECO:0007669"/>
    <property type="project" value="UniProtKB-EC"/>
</dbReference>
<dbReference type="PANTHER" id="PTHR11525">
    <property type="entry name" value="FARNESYL-PYROPHOSPHATE SYNTHETASE"/>
    <property type="match status" value="1"/>
</dbReference>
<accession>A0A8H5FN09</accession>